<dbReference type="PRINTS" id="PR00069">
    <property type="entry name" value="ALDKETRDTASE"/>
</dbReference>
<evidence type="ECO:0000256" key="3">
    <source>
        <dbReference type="ARBA" id="ARBA00023002"/>
    </source>
</evidence>
<dbReference type="Pfam" id="PF00248">
    <property type="entry name" value="Aldo_ket_red"/>
    <property type="match status" value="1"/>
</dbReference>
<dbReference type="PANTHER" id="PTHR43827">
    <property type="entry name" value="2,5-DIKETO-D-GLUCONIC ACID REDUCTASE"/>
    <property type="match status" value="1"/>
</dbReference>
<protein>
    <submittedName>
        <fullName evidence="5">Aldo/keto reductase</fullName>
    </submittedName>
</protein>
<evidence type="ECO:0000256" key="1">
    <source>
        <dbReference type="ARBA" id="ARBA00007905"/>
    </source>
</evidence>
<sequence length="273" mass="31671">MIPKYKLRDGNEIPAIGLGSWQLKGDHCINAVKLALEIGYRHIDTAEIYENEKEIGIAINNFPRDEIFITSKVSGNHLKFNNVIKSCELSLRNLNTNYLDLYLIHWPNPFVSLRETFKAMKKLHDDGKIISFGVSNFDLNLLKKALEIEEIPICVNQVEFHPFFYQKDLLEFCKKHNIILVAYSPLARGKINENKIIKEIARKYEKTPAQISLRWIIQKGAIPIPKASTKEHLKENINVFNWSISKEDEMKIDNIKKFNLISFAFKILNFLVK</sequence>
<dbReference type="GO" id="GO:0016616">
    <property type="term" value="F:oxidoreductase activity, acting on the CH-OH group of donors, NAD or NADP as acceptor"/>
    <property type="evidence" value="ECO:0007669"/>
    <property type="project" value="UniProtKB-ARBA"/>
</dbReference>
<dbReference type="EMBL" id="QNVI01000007">
    <property type="protein sequence ID" value="TDA40375.1"/>
    <property type="molecule type" value="Genomic_DNA"/>
</dbReference>
<dbReference type="Proteomes" id="UP000317265">
    <property type="component" value="Unassembled WGS sequence"/>
</dbReference>
<dbReference type="InterPro" id="IPR020471">
    <property type="entry name" value="AKR"/>
</dbReference>
<dbReference type="InterPro" id="IPR018170">
    <property type="entry name" value="Aldo/ket_reductase_CS"/>
</dbReference>
<dbReference type="PIRSF" id="PIRSF000097">
    <property type="entry name" value="AKR"/>
    <property type="match status" value="1"/>
</dbReference>
<keyword evidence="3" id="KW-0560">Oxidoreductase</keyword>
<gene>
    <name evidence="5" type="ORF">DSO09_00680</name>
</gene>
<comment type="caution">
    <text evidence="5">The sequence shown here is derived from an EMBL/GenBank/DDBJ whole genome shotgun (WGS) entry which is preliminary data.</text>
</comment>
<accession>A0A523BHG0</accession>
<dbReference type="AlphaFoldDB" id="A0A523BHG0"/>
<dbReference type="SUPFAM" id="SSF51430">
    <property type="entry name" value="NAD(P)-linked oxidoreductase"/>
    <property type="match status" value="1"/>
</dbReference>
<dbReference type="PROSITE" id="PS00798">
    <property type="entry name" value="ALDOKETO_REDUCTASE_1"/>
    <property type="match status" value="1"/>
</dbReference>
<feature type="domain" description="NADP-dependent oxidoreductase" evidence="4">
    <location>
        <begin position="16"/>
        <end position="255"/>
    </location>
</feature>
<keyword evidence="2" id="KW-0521">NADP</keyword>
<name>A0A523BHG0_9CREN</name>
<dbReference type="CDD" id="cd19073">
    <property type="entry name" value="AKR_AKR3F2_3"/>
    <property type="match status" value="1"/>
</dbReference>
<organism evidence="5 6">
    <name type="scientific">Thermoproteota archaeon</name>
    <dbReference type="NCBI Taxonomy" id="2056631"/>
    <lineage>
        <taxon>Archaea</taxon>
        <taxon>Thermoproteota</taxon>
    </lineage>
</organism>
<dbReference type="FunFam" id="3.20.20.100:FF:000002">
    <property type="entry name" value="2,5-diketo-D-gluconic acid reductase A"/>
    <property type="match status" value="1"/>
</dbReference>
<reference evidence="5 6" key="1">
    <citation type="journal article" date="2019" name="Nat. Microbiol.">
        <title>Expanding anaerobic alkane metabolism in the domain of Archaea.</title>
        <authorList>
            <person name="Wang Y."/>
            <person name="Wegener G."/>
            <person name="Hou J."/>
            <person name="Wang F."/>
            <person name="Xiao X."/>
        </authorList>
    </citation>
    <scope>NUCLEOTIDE SEQUENCE [LARGE SCALE GENOMIC DNA]</scope>
    <source>
        <strain evidence="5">WYZ-LMO11</strain>
    </source>
</reference>
<dbReference type="Gene3D" id="3.20.20.100">
    <property type="entry name" value="NADP-dependent oxidoreductase domain"/>
    <property type="match status" value="1"/>
</dbReference>
<comment type="similarity">
    <text evidence="1">Belongs to the aldo/keto reductase family.</text>
</comment>
<evidence type="ECO:0000259" key="4">
    <source>
        <dbReference type="Pfam" id="PF00248"/>
    </source>
</evidence>
<proteinExistence type="inferred from homology"/>
<evidence type="ECO:0000256" key="2">
    <source>
        <dbReference type="ARBA" id="ARBA00022857"/>
    </source>
</evidence>
<evidence type="ECO:0000313" key="6">
    <source>
        <dbReference type="Proteomes" id="UP000317265"/>
    </source>
</evidence>
<dbReference type="InterPro" id="IPR023210">
    <property type="entry name" value="NADP_OxRdtase_dom"/>
</dbReference>
<evidence type="ECO:0000313" key="5">
    <source>
        <dbReference type="EMBL" id="TDA40375.1"/>
    </source>
</evidence>
<dbReference type="InterPro" id="IPR036812">
    <property type="entry name" value="NAD(P)_OxRdtase_dom_sf"/>
</dbReference>
<dbReference type="PANTHER" id="PTHR43827:SF3">
    <property type="entry name" value="NADP-DEPENDENT OXIDOREDUCTASE DOMAIN-CONTAINING PROTEIN"/>
    <property type="match status" value="1"/>
</dbReference>